<keyword evidence="2" id="KW-1185">Reference proteome</keyword>
<reference evidence="1 2" key="1">
    <citation type="submission" date="2024-02" db="EMBL/GenBank/DDBJ databases">
        <title>Draft genome sequence of Collimonas sp. strain H4R21, an effective mineral-weathering bacterial strain isolated from the beech rhizosphere.</title>
        <authorList>
            <person name="Morin E."/>
            <person name="Uroz S."/>
            <person name="Leveau J.H.J."/>
            <person name="Kumar R."/>
            <person name="Rey M.W."/>
            <person name="Pham J."/>
        </authorList>
    </citation>
    <scope>NUCLEOTIDE SEQUENCE [LARGE SCALE GENOMIC DNA]</scope>
    <source>
        <strain evidence="1 2">H4R21</strain>
    </source>
</reference>
<evidence type="ECO:0000313" key="1">
    <source>
        <dbReference type="EMBL" id="MEM4988054.1"/>
    </source>
</evidence>
<accession>A0ABU9PVL5</accession>
<protein>
    <submittedName>
        <fullName evidence="1">Uncharacterized protein</fullName>
    </submittedName>
</protein>
<dbReference type="EMBL" id="JBANDC010000007">
    <property type="protein sequence ID" value="MEM4988054.1"/>
    <property type="molecule type" value="Genomic_DNA"/>
</dbReference>
<dbReference type="RefSeq" id="WP_342829545.1">
    <property type="nucleotide sequence ID" value="NZ_JBANDC010000007.1"/>
</dbReference>
<gene>
    <name evidence="1" type="ORF">V8G57_11715</name>
</gene>
<evidence type="ECO:0000313" key="2">
    <source>
        <dbReference type="Proteomes" id="UP001495910"/>
    </source>
</evidence>
<comment type="caution">
    <text evidence="1">The sequence shown here is derived from an EMBL/GenBank/DDBJ whole genome shotgun (WGS) entry which is preliminary data.</text>
</comment>
<proteinExistence type="predicted"/>
<dbReference type="Proteomes" id="UP001495910">
    <property type="component" value="Unassembled WGS sequence"/>
</dbReference>
<name>A0ABU9PVL5_9BURK</name>
<sequence length="720" mass="80323">MNTNADRLYDLLPVIYRQRDADQGYPLRALLHVISEQVNLVEADIAQLYDNWFIETCQDWVVPYIGDLIAYQPARDAGEPSDISTQRGQMRNRVLIPRRDVAHTIRDRRRKGTLAVLESLAQDVAGWPARAVEFYRLLAVAQSINHLRMQRGRTVDVRNGSALERLGGPFEELAHTADVRRIISQHRIGRFNIPSVGVYVWRLKSYSVTEAPANCYEEAGPNCFHFSVLGNDIPLYTPPAQAEPPHPPQELDVPQAIRRRPFEQSLLKKTFDYVGAGKSFQIWVGTPRQAIPQEQLVAADLSDWTYRPLPGQVAVDPLLGRIAFPPNQARRQGVWVSYHYGFSADLGGGEYDRTLAQPAHHQLYLVGEGQTFTRINDALAQWQTDQPANAVIELSDSGVYVEQINVELKEKQTLQIRAANRKRPVIRILDWQTSLSDSLSVSGAKGAWFTLDGVLVTGRSVQISGDIAGVTIRHSTLVAGWSLDCDCAPRRPTEPSLELLNAPDCINIEHSILGIIQVNRDEVKLDPGRICISDSIVDANSLDRIALGAPEGLCAHALLTIVRSTVFGRVQTHAIELAENCIFMSPLLACRRQFGCLRFCYIPAGSRTPRRYECQPDLVVHAVTDQFNAGNGSMSPQARDALQQRERTRVVPDFNSTRYGTPTYCQLSLACAEEIVRGADDEAEMGVFHDLYQTQRVANLRARLDEYTPAGMNAGILFAS</sequence>
<organism evidence="1 2">
    <name type="scientific">Collimonas rhizosphaerae</name>
    <dbReference type="NCBI Taxonomy" id="3126357"/>
    <lineage>
        <taxon>Bacteria</taxon>
        <taxon>Pseudomonadati</taxon>
        <taxon>Pseudomonadota</taxon>
        <taxon>Betaproteobacteria</taxon>
        <taxon>Burkholderiales</taxon>
        <taxon>Oxalobacteraceae</taxon>
        <taxon>Collimonas</taxon>
    </lineage>
</organism>